<name>A0AAD5W221_9AGAR</name>
<evidence type="ECO:0000313" key="1">
    <source>
        <dbReference type="EMBL" id="KAJ3574502.1"/>
    </source>
</evidence>
<reference evidence="1" key="1">
    <citation type="submission" date="2022-07" db="EMBL/GenBank/DDBJ databases">
        <title>Genome Sequence of Leucocoprinus birnbaumii.</title>
        <authorList>
            <person name="Buettner E."/>
        </authorList>
    </citation>
    <scope>NUCLEOTIDE SEQUENCE</scope>
    <source>
        <strain evidence="1">VT141</strain>
    </source>
</reference>
<proteinExistence type="predicted"/>
<dbReference type="AlphaFoldDB" id="A0AAD5W221"/>
<protein>
    <submittedName>
        <fullName evidence="1">Uncharacterized protein</fullName>
    </submittedName>
</protein>
<gene>
    <name evidence="1" type="ORF">NP233_g1726</name>
</gene>
<sequence>MGLFKQNCFKSLDEAELDMTRRLFLSSALSREKGPVSGIGYLQQHISLRQKLQEHFVSQIQPDCFYSFNMASSEPTRNSKQKLYEVVVMQWSGIHQWSAVADVKTSVDQGCTCFSANEDLEHQHQERKCLGNPHSPEPQEATLRCTWLNKDPYLELSPAFIAVDRTPNAVRSDTKPFLNSIKAHVGSGLQGRGRRNVPSEEPLFEFIGMLASAVGPNLTKLLQDRFDLTMSCGLSEPPKNALVIIAKHILFGLTSNVVKGVFSLLERQPDSGNIWKCPDAER</sequence>
<dbReference type="EMBL" id="JANIEX010000066">
    <property type="protein sequence ID" value="KAJ3574502.1"/>
    <property type="molecule type" value="Genomic_DNA"/>
</dbReference>
<evidence type="ECO:0000313" key="2">
    <source>
        <dbReference type="Proteomes" id="UP001213000"/>
    </source>
</evidence>
<dbReference type="Proteomes" id="UP001213000">
    <property type="component" value="Unassembled WGS sequence"/>
</dbReference>
<keyword evidence="2" id="KW-1185">Reference proteome</keyword>
<accession>A0AAD5W221</accession>
<comment type="caution">
    <text evidence="1">The sequence shown here is derived from an EMBL/GenBank/DDBJ whole genome shotgun (WGS) entry which is preliminary data.</text>
</comment>
<organism evidence="1 2">
    <name type="scientific">Leucocoprinus birnbaumii</name>
    <dbReference type="NCBI Taxonomy" id="56174"/>
    <lineage>
        <taxon>Eukaryota</taxon>
        <taxon>Fungi</taxon>
        <taxon>Dikarya</taxon>
        <taxon>Basidiomycota</taxon>
        <taxon>Agaricomycotina</taxon>
        <taxon>Agaricomycetes</taxon>
        <taxon>Agaricomycetidae</taxon>
        <taxon>Agaricales</taxon>
        <taxon>Agaricineae</taxon>
        <taxon>Agaricaceae</taxon>
        <taxon>Leucocoprinus</taxon>
    </lineage>
</organism>